<dbReference type="GO" id="GO:0035447">
    <property type="term" value="F:mycothiol synthase activity"/>
    <property type="evidence" value="ECO:0007669"/>
    <property type="project" value="UniProtKB-EC"/>
</dbReference>
<dbReference type="EMBL" id="PVNL01000051">
    <property type="protein sequence ID" value="PRQ07617.1"/>
    <property type="molecule type" value="Genomic_DNA"/>
</dbReference>
<dbReference type="Pfam" id="PF00583">
    <property type="entry name" value="Acetyltransf_1"/>
    <property type="match status" value="1"/>
</dbReference>
<dbReference type="InterPro" id="IPR000182">
    <property type="entry name" value="GNAT_dom"/>
</dbReference>
<name>A0A2S9YR92_9BACT</name>
<accession>A0A2S9YR92</accession>
<gene>
    <name evidence="2" type="primary">mshD</name>
    <name evidence="2" type="ORF">ENSA7_26070</name>
</gene>
<dbReference type="EC" id="2.3.1.189" evidence="2"/>
<sequence length="213" mass="23625">MATLAGDEQVEVCELRWATPAGESLLVQIDDAALTNYRIRLAQPSDVAALARVHVASWHHAYGQIMSASSLANTNLARSVSRFRGYFWHGGQDLSLLHVLDGEDGVVGYVNSGLSNSRELGVRGEVYELYLHPDVHGRGGGRKLLSAGLWALSGRRLVPAVVWVLAENHPARRFYERMRGREIAHGEVNVGDQVLAKVAYAWIDYLPWPEWID</sequence>
<feature type="domain" description="N-acetyltransferase" evidence="1">
    <location>
        <begin position="37"/>
        <end position="207"/>
    </location>
</feature>
<evidence type="ECO:0000313" key="2">
    <source>
        <dbReference type="EMBL" id="PRQ07617.1"/>
    </source>
</evidence>
<evidence type="ECO:0000313" key="3">
    <source>
        <dbReference type="Proteomes" id="UP000238823"/>
    </source>
</evidence>
<keyword evidence="2" id="KW-0808">Transferase</keyword>
<dbReference type="CDD" id="cd04301">
    <property type="entry name" value="NAT_SF"/>
    <property type="match status" value="1"/>
</dbReference>
<dbReference type="SUPFAM" id="SSF55729">
    <property type="entry name" value="Acyl-CoA N-acyltransferases (Nat)"/>
    <property type="match status" value="1"/>
</dbReference>
<dbReference type="Proteomes" id="UP000238823">
    <property type="component" value="Unassembled WGS sequence"/>
</dbReference>
<dbReference type="OrthoDB" id="8595358at2"/>
<keyword evidence="2" id="KW-0012">Acyltransferase</keyword>
<dbReference type="RefSeq" id="WP_106089628.1">
    <property type="nucleotide sequence ID" value="NZ_PVNL01000051.1"/>
</dbReference>
<dbReference type="PROSITE" id="PS51186">
    <property type="entry name" value="GNAT"/>
    <property type="match status" value="1"/>
</dbReference>
<evidence type="ECO:0000259" key="1">
    <source>
        <dbReference type="PROSITE" id="PS51186"/>
    </source>
</evidence>
<dbReference type="Gene3D" id="3.40.630.30">
    <property type="match status" value="1"/>
</dbReference>
<dbReference type="AlphaFoldDB" id="A0A2S9YR92"/>
<proteinExistence type="predicted"/>
<reference evidence="2 3" key="1">
    <citation type="submission" date="2018-03" db="EMBL/GenBank/DDBJ databases">
        <title>Draft Genome Sequences of the Obligatory Marine Myxobacteria Enhygromyxa salina SWB007.</title>
        <authorList>
            <person name="Poehlein A."/>
            <person name="Moghaddam J.A."/>
            <person name="Harms H."/>
            <person name="Alanjari M."/>
            <person name="Koenig G.M."/>
            <person name="Daniel R."/>
            <person name="Schaeberle T.F."/>
        </authorList>
    </citation>
    <scope>NUCLEOTIDE SEQUENCE [LARGE SCALE GENOMIC DNA]</scope>
    <source>
        <strain evidence="2 3">SWB007</strain>
    </source>
</reference>
<comment type="caution">
    <text evidence="2">The sequence shown here is derived from an EMBL/GenBank/DDBJ whole genome shotgun (WGS) entry which is preliminary data.</text>
</comment>
<organism evidence="2 3">
    <name type="scientific">Enhygromyxa salina</name>
    <dbReference type="NCBI Taxonomy" id="215803"/>
    <lineage>
        <taxon>Bacteria</taxon>
        <taxon>Pseudomonadati</taxon>
        <taxon>Myxococcota</taxon>
        <taxon>Polyangia</taxon>
        <taxon>Nannocystales</taxon>
        <taxon>Nannocystaceae</taxon>
        <taxon>Enhygromyxa</taxon>
    </lineage>
</organism>
<protein>
    <submittedName>
        <fullName evidence="2">Mycothiol acetyltransferase</fullName>
        <ecNumber evidence="2">2.3.1.189</ecNumber>
    </submittedName>
</protein>
<dbReference type="InterPro" id="IPR016181">
    <property type="entry name" value="Acyl_CoA_acyltransferase"/>
</dbReference>